<sequence>MTEQASWRVAVTDSGFPDLAPEAEALAGTGAVLLSGRCRTAGEVAELCADADAVLTQWAPVTAKAIERMTRCRVIVRYGIGVDNVDLEAARAKGIPVANVPDYAIEEVADHAMSLLLASVRKIPQVAAQVRQGVWEIAPRRPIVGLQGRKLGVAGFGNIARAVVRRAQAFGLQTIAYDPYAKPELFVKHDAASVDWETLLAESDFVSVHLPLAEATRRLFDDRAFAAMKPGAHLVNTSRGGVVDTEALVRALREGKLAGAALDVLEEEPVPAAHPLLAIDSCILTSHCAWYSESSLVRLQRYAALEVRRVLEGGSPQHVVNGVGV</sequence>
<evidence type="ECO:0000313" key="8">
    <source>
        <dbReference type="Proteomes" id="UP001153404"/>
    </source>
</evidence>
<dbReference type="RefSeq" id="WP_277534358.1">
    <property type="nucleotide sequence ID" value="NZ_JAPDIA010000007.1"/>
</dbReference>
<dbReference type="InterPro" id="IPR006139">
    <property type="entry name" value="D-isomer_2_OHA_DH_cat_dom"/>
</dbReference>
<dbReference type="InterPro" id="IPR029753">
    <property type="entry name" value="D-isomer_DH_CS"/>
</dbReference>
<dbReference type="InterPro" id="IPR050418">
    <property type="entry name" value="D-iso_2-hydroxyacid_DH_PdxB"/>
</dbReference>
<dbReference type="SUPFAM" id="SSF52283">
    <property type="entry name" value="Formate/glycerate dehydrogenase catalytic domain-like"/>
    <property type="match status" value="1"/>
</dbReference>
<dbReference type="SUPFAM" id="SSF51735">
    <property type="entry name" value="NAD(P)-binding Rossmann-fold domains"/>
    <property type="match status" value="1"/>
</dbReference>
<dbReference type="CDD" id="cd05299">
    <property type="entry name" value="CtBP_dh"/>
    <property type="match status" value="1"/>
</dbReference>
<feature type="domain" description="D-isomer specific 2-hydroxyacid dehydrogenase catalytic" evidence="5">
    <location>
        <begin position="41"/>
        <end position="321"/>
    </location>
</feature>
<keyword evidence="2 4" id="KW-0560">Oxidoreductase</keyword>
<dbReference type="PANTHER" id="PTHR43761:SF1">
    <property type="entry name" value="D-ISOMER SPECIFIC 2-HYDROXYACID DEHYDROGENASE CATALYTIC DOMAIN-CONTAINING PROTEIN-RELATED"/>
    <property type="match status" value="1"/>
</dbReference>
<name>A0A9X4KVF8_9BACL</name>
<dbReference type="GO" id="GO:0051287">
    <property type="term" value="F:NAD binding"/>
    <property type="evidence" value="ECO:0007669"/>
    <property type="project" value="InterPro"/>
</dbReference>
<dbReference type="AlphaFoldDB" id="A0A9X4KVF8"/>
<keyword evidence="3" id="KW-0520">NAD</keyword>
<evidence type="ECO:0000256" key="3">
    <source>
        <dbReference type="ARBA" id="ARBA00023027"/>
    </source>
</evidence>
<dbReference type="InterPro" id="IPR043322">
    <property type="entry name" value="CtBP"/>
</dbReference>
<evidence type="ECO:0000256" key="2">
    <source>
        <dbReference type="ARBA" id="ARBA00023002"/>
    </source>
</evidence>
<evidence type="ECO:0000259" key="5">
    <source>
        <dbReference type="Pfam" id="PF00389"/>
    </source>
</evidence>
<dbReference type="InterPro" id="IPR006140">
    <property type="entry name" value="D-isomer_DH_NAD-bd"/>
</dbReference>
<dbReference type="PANTHER" id="PTHR43761">
    <property type="entry name" value="D-ISOMER SPECIFIC 2-HYDROXYACID DEHYDROGENASE FAMILY PROTEIN (AFU_ORTHOLOGUE AFUA_1G13630)"/>
    <property type="match status" value="1"/>
</dbReference>
<dbReference type="Pfam" id="PF00389">
    <property type="entry name" value="2-Hacid_dh"/>
    <property type="match status" value="1"/>
</dbReference>
<dbReference type="FunFam" id="3.40.50.720:FF:000203">
    <property type="entry name" value="D-3-phosphoglycerate dehydrogenase (SerA)"/>
    <property type="match status" value="1"/>
</dbReference>
<accession>A0A9X4KVF8</accession>
<feature type="domain" description="D-isomer specific 2-hydroxyacid dehydrogenase NAD-binding" evidence="6">
    <location>
        <begin position="113"/>
        <end position="289"/>
    </location>
</feature>
<evidence type="ECO:0000313" key="7">
    <source>
        <dbReference type="EMBL" id="MDG0811625.1"/>
    </source>
</evidence>
<gene>
    <name evidence="7" type="ORF">OMP40_21315</name>
</gene>
<dbReference type="GO" id="GO:0003714">
    <property type="term" value="F:transcription corepressor activity"/>
    <property type="evidence" value="ECO:0007669"/>
    <property type="project" value="InterPro"/>
</dbReference>
<keyword evidence="8" id="KW-1185">Reference proteome</keyword>
<dbReference type="Proteomes" id="UP001153404">
    <property type="component" value="Unassembled WGS sequence"/>
</dbReference>
<organism evidence="7 8">
    <name type="scientific">Cohnella rhizosphaerae</name>
    <dbReference type="NCBI Taxonomy" id="1457232"/>
    <lineage>
        <taxon>Bacteria</taxon>
        <taxon>Bacillati</taxon>
        <taxon>Bacillota</taxon>
        <taxon>Bacilli</taxon>
        <taxon>Bacillales</taxon>
        <taxon>Paenibacillaceae</taxon>
        <taxon>Cohnella</taxon>
    </lineage>
</organism>
<dbReference type="EMBL" id="JAPDIA010000007">
    <property type="protein sequence ID" value="MDG0811625.1"/>
    <property type="molecule type" value="Genomic_DNA"/>
</dbReference>
<comment type="caution">
    <text evidence="7">The sequence shown here is derived from an EMBL/GenBank/DDBJ whole genome shotgun (WGS) entry which is preliminary data.</text>
</comment>
<proteinExistence type="inferred from homology"/>
<comment type="similarity">
    <text evidence="1 4">Belongs to the D-isomer specific 2-hydroxyacid dehydrogenase family.</text>
</comment>
<reference evidence="7" key="1">
    <citation type="submission" date="2022-10" db="EMBL/GenBank/DDBJ databases">
        <title>Comparative genomic analysis of Cohnella hashimotonis sp. nov., isolated from the International Space Station.</title>
        <authorList>
            <person name="Simpson A."/>
            <person name="Venkateswaran K."/>
        </authorList>
    </citation>
    <scope>NUCLEOTIDE SEQUENCE</scope>
    <source>
        <strain evidence="7">DSM 28161</strain>
    </source>
</reference>
<evidence type="ECO:0000256" key="4">
    <source>
        <dbReference type="RuleBase" id="RU003719"/>
    </source>
</evidence>
<evidence type="ECO:0000256" key="1">
    <source>
        <dbReference type="ARBA" id="ARBA00005854"/>
    </source>
</evidence>
<dbReference type="GO" id="GO:0016616">
    <property type="term" value="F:oxidoreductase activity, acting on the CH-OH group of donors, NAD or NADP as acceptor"/>
    <property type="evidence" value="ECO:0007669"/>
    <property type="project" value="InterPro"/>
</dbReference>
<evidence type="ECO:0000259" key="6">
    <source>
        <dbReference type="Pfam" id="PF02826"/>
    </source>
</evidence>
<protein>
    <submittedName>
        <fullName evidence="7">C-terminal binding protein</fullName>
    </submittedName>
</protein>
<dbReference type="PROSITE" id="PS00670">
    <property type="entry name" value="D_2_HYDROXYACID_DH_2"/>
    <property type="match status" value="1"/>
</dbReference>
<dbReference type="Pfam" id="PF02826">
    <property type="entry name" value="2-Hacid_dh_C"/>
    <property type="match status" value="1"/>
</dbReference>
<dbReference type="Gene3D" id="3.40.50.720">
    <property type="entry name" value="NAD(P)-binding Rossmann-like Domain"/>
    <property type="match status" value="2"/>
</dbReference>
<dbReference type="InterPro" id="IPR036291">
    <property type="entry name" value="NAD(P)-bd_dom_sf"/>
</dbReference>